<keyword evidence="7" id="KW-1133">Transmembrane helix</keyword>
<feature type="transmembrane region" description="Helical" evidence="7">
    <location>
        <begin position="428"/>
        <end position="459"/>
    </location>
</feature>
<dbReference type="InterPro" id="IPR002213">
    <property type="entry name" value="UDP_glucos_trans"/>
</dbReference>
<comment type="catalytic activity">
    <reaction evidence="5 7">
        <text>glucuronate acceptor + UDP-alpha-D-glucuronate = acceptor beta-D-glucuronoside + UDP + H(+)</text>
        <dbReference type="Rhea" id="RHEA:21032"/>
        <dbReference type="ChEBI" id="CHEBI:15378"/>
        <dbReference type="ChEBI" id="CHEBI:58052"/>
        <dbReference type="ChEBI" id="CHEBI:58223"/>
        <dbReference type="ChEBI" id="CHEBI:132367"/>
        <dbReference type="ChEBI" id="CHEBI:132368"/>
        <dbReference type="EC" id="2.4.1.17"/>
    </reaction>
</comment>
<evidence type="ECO:0000256" key="7">
    <source>
        <dbReference type="RuleBase" id="RU362059"/>
    </source>
</evidence>
<evidence type="ECO:0000256" key="8">
    <source>
        <dbReference type="SAM" id="SignalP"/>
    </source>
</evidence>
<feature type="signal peptide" evidence="8">
    <location>
        <begin position="1"/>
        <end position="15"/>
    </location>
</feature>
<keyword evidence="2 6" id="KW-0328">Glycosyltransferase</keyword>
<dbReference type="SUPFAM" id="SSF53756">
    <property type="entry name" value="UDP-Glycosyltransferase/glycogen phosphorylase"/>
    <property type="match status" value="1"/>
</dbReference>
<comment type="subcellular location">
    <subcellularLocation>
        <location evidence="7">Membrane</location>
        <topology evidence="7">Single-pass membrane protein</topology>
    </subcellularLocation>
</comment>
<evidence type="ECO:0000256" key="5">
    <source>
        <dbReference type="ARBA" id="ARBA00047475"/>
    </source>
</evidence>
<dbReference type="PANTHER" id="PTHR48043">
    <property type="entry name" value="EG:EG0003.4 PROTEIN-RELATED"/>
    <property type="match status" value="1"/>
</dbReference>
<feature type="chain" id="PRO_5042999912" description="UDP-glucuronosyltransferase" evidence="8">
    <location>
        <begin position="16"/>
        <end position="471"/>
    </location>
</feature>
<dbReference type="InterPro" id="IPR050271">
    <property type="entry name" value="UDP-glycosyltransferase"/>
</dbReference>
<accession>A0AAN5CBB4</accession>
<keyword evidence="7" id="KW-0812">Transmembrane</keyword>
<keyword evidence="7" id="KW-0472">Membrane</keyword>
<sequence length="471" mass="53093">MRLLLHIILLGSVTPFKFLAYSPQLAKSHVNFLGKISDVLIEAGHEVVILSPLLDSSLGFAGSKKARVIEVPQCTEARAYEEFMQNSNAANAWTKGDSLQAFFEWGNLTYSWVAQCNATIAHPGLLESLREEKFDVAFAEMIDFCAPGLFHLLGIEKWVITDSLAINDAHFFYTHTPSNPAYVPTMMGGSMGEEMSFSERFDNLLTFCFSKWFNEYFFPVYDEMFRTHDREIPSVEELFGTNSLVFTNSEPLVDFPRPSSARMIDIGGIVTSTGHKQMDADRISEGIPNLVETTWAPQSDLLHDPRISAFITHCGQGSITEAIDAGVPLIVVPIAYDQLRNAQQVKRNGHGIMLEKTELENPEKLRNAVKEVLENPSYHEKALKIKLMLEDRPFAMKEIFIRNMEFLAKYGPLRQLGHYGRKLNFFQYYLIDVIAAVLGVALVILIIAFFLVISVVRLLKRILGIKKVKAD</sequence>
<name>A0AAN5CBB4_9BILA</name>
<dbReference type="PROSITE" id="PS00375">
    <property type="entry name" value="UDPGT"/>
    <property type="match status" value="1"/>
</dbReference>
<dbReference type="GO" id="GO:0016020">
    <property type="term" value="C:membrane"/>
    <property type="evidence" value="ECO:0007669"/>
    <property type="project" value="UniProtKB-SubCell"/>
</dbReference>
<keyword evidence="4 8" id="KW-0732">Signal</keyword>
<dbReference type="GO" id="GO:0015020">
    <property type="term" value="F:glucuronosyltransferase activity"/>
    <property type="evidence" value="ECO:0007669"/>
    <property type="project" value="UniProtKB-EC"/>
</dbReference>
<protein>
    <recommendedName>
        <fullName evidence="7">UDP-glucuronosyltransferase</fullName>
        <ecNumber evidence="7">2.4.1.17</ecNumber>
    </recommendedName>
</protein>
<evidence type="ECO:0000256" key="4">
    <source>
        <dbReference type="ARBA" id="ARBA00022729"/>
    </source>
</evidence>
<proteinExistence type="inferred from homology"/>
<evidence type="ECO:0000256" key="3">
    <source>
        <dbReference type="ARBA" id="ARBA00022679"/>
    </source>
</evidence>
<evidence type="ECO:0000256" key="1">
    <source>
        <dbReference type="ARBA" id="ARBA00009995"/>
    </source>
</evidence>
<dbReference type="Proteomes" id="UP001328107">
    <property type="component" value="Unassembled WGS sequence"/>
</dbReference>
<organism evidence="9 10">
    <name type="scientific">Pristionchus mayeri</name>
    <dbReference type="NCBI Taxonomy" id="1317129"/>
    <lineage>
        <taxon>Eukaryota</taxon>
        <taxon>Metazoa</taxon>
        <taxon>Ecdysozoa</taxon>
        <taxon>Nematoda</taxon>
        <taxon>Chromadorea</taxon>
        <taxon>Rhabditida</taxon>
        <taxon>Rhabditina</taxon>
        <taxon>Diplogasteromorpha</taxon>
        <taxon>Diplogasteroidea</taxon>
        <taxon>Neodiplogasteridae</taxon>
        <taxon>Pristionchus</taxon>
    </lineage>
</organism>
<evidence type="ECO:0000313" key="10">
    <source>
        <dbReference type="Proteomes" id="UP001328107"/>
    </source>
</evidence>
<evidence type="ECO:0000256" key="6">
    <source>
        <dbReference type="RuleBase" id="RU003718"/>
    </source>
</evidence>
<dbReference type="Pfam" id="PF00201">
    <property type="entry name" value="UDPGT"/>
    <property type="match status" value="2"/>
</dbReference>
<keyword evidence="3 6" id="KW-0808">Transferase</keyword>
<dbReference type="Gene3D" id="3.40.50.2000">
    <property type="entry name" value="Glycogen Phosphorylase B"/>
    <property type="match status" value="2"/>
</dbReference>
<keyword evidence="10" id="KW-1185">Reference proteome</keyword>
<dbReference type="CDD" id="cd03784">
    <property type="entry name" value="GT1_Gtf-like"/>
    <property type="match status" value="1"/>
</dbReference>
<dbReference type="InterPro" id="IPR035595">
    <property type="entry name" value="UDP_glycos_trans_CS"/>
</dbReference>
<comment type="similarity">
    <text evidence="1 6">Belongs to the UDP-glycosyltransferase family.</text>
</comment>
<reference evidence="10" key="1">
    <citation type="submission" date="2022-10" db="EMBL/GenBank/DDBJ databases">
        <title>Genome assembly of Pristionchus species.</title>
        <authorList>
            <person name="Yoshida K."/>
            <person name="Sommer R.J."/>
        </authorList>
    </citation>
    <scope>NUCLEOTIDE SEQUENCE [LARGE SCALE GENOMIC DNA]</scope>
    <source>
        <strain evidence="10">RS5460</strain>
    </source>
</reference>
<dbReference type="EMBL" id="BTRK01000002">
    <property type="protein sequence ID" value="GMR34896.1"/>
    <property type="molecule type" value="Genomic_DNA"/>
</dbReference>
<comment type="caution">
    <text evidence="9">The sequence shown here is derived from an EMBL/GenBank/DDBJ whole genome shotgun (WGS) entry which is preliminary data.</text>
</comment>
<dbReference type="AlphaFoldDB" id="A0AAN5CBB4"/>
<gene>
    <name evidence="9" type="ORF">PMAYCL1PPCAC_05091</name>
</gene>
<dbReference type="EC" id="2.4.1.17" evidence="7"/>
<evidence type="ECO:0000256" key="2">
    <source>
        <dbReference type="ARBA" id="ARBA00022676"/>
    </source>
</evidence>
<dbReference type="PANTHER" id="PTHR48043:SF23">
    <property type="entry name" value="UDP-GLUCURONOSYLTRANSFERASE"/>
    <property type="match status" value="1"/>
</dbReference>
<evidence type="ECO:0000313" key="9">
    <source>
        <dbReference type="EMBL" id="GMR34896.1"/>
    </source>
</evidence>